<dbReference type="RefSeq" id="WP_348518507.1">
    <property type="nucleotide sequence ID" value="NZ_CP155620.1"/>
</dbReference>
<dbReference type="SUPFAM" id="SSF159594">
    <property type="entry name" value="XCC0632-like"/>
    <property type="match status" value="1"/>
</dbReference>
<dbReference type="Pfam" id="PF03886">
    <property type="entry name" value="ABC_trans_aux"/>
    <property type="match status" value="1"/>
</dbReference>
<feature type="domain" description="ABC-type transport auxiliary lipoprotein component" evidence="2">
    <location>
        <begin position="43"/>
        <end position="189"/>
    </location>
</feature>
<evidence type="ECO:0000313" key="3">
    <source>
        <dbReference type="EMBL" id="XBJ29111.1"/>
    </source>
</evidence>
<evidence type="ECO:0000259" key="2">
    <source>
        <dbReference type="Pfam" id="PF03886"/>
    </source>
</evidence>
<reference evidence="3" key="1">
    <citation type="submission" date="2024-05" db="EMBL/GenBank/DDBJ databases">
        <title>Campylobacter coli isolated from environmental waters in Slovenia.</title>
        <authorList>
            <person name="Zautner A.E."/>
            <person name="Bunk B."/>
            <person name="Riedel T."/>
            <person name="Sproeer C."/>
        </authorList>
    </citation>
    <scope>NUCLEOTIDE SEQUENCE</scope>
    <source>
        <strain evidence="3">CCS1377</strain>
    </source>
</reference>
<keyword evidence="1" id="KW-0732">Signal</keyword>
<evidence type="ECO:0000256" key="1">
    <source>
        <dbReference type="SAM" id="SignalP"/>
    </source>
</evidence>
<dbReference type="Gene3D" id="3.40.50.10610">
    <property type="entry name" value="ABC-type transport auxiliary lipoprotein component"/>
    <property type="match status" value="1"/>
</dbReference>
<proteinExistence type="predicted"/>
<gene>
    <name evidence="3" type="ORF">AAH949_08495</name>
</gene>
<sequence>MRKILLCIFALFLSACSFSQKEINPPSVKFILNSDELLATETLTQTHYKIKILMPQSPLYLQSNQIYYLKKNELNSYAFHMWESPLTMSYYSFMTHKLQNSGIFEAVINKNSLISPDYILESRMDNFEQVFDDNDNFVWLKMSVSLIRAQDKTLLGQRFFDYRTEVDNQNIQSVVAAFDKTLNSLSNDLVVWISELLKKE</sequence>
<dbReference type="PROSITE" id="PS51257">
    <property type="entry name" value="PROKAR_LIPOPROTEIN"/>
    <property type="match status" value="1"/>
</dbReference>
<name>A0AAU7E6K4_9BACT</name>
<accession>A0AAU7E6K4</accession>
<dbReference type="EMBL" id="CP155620">
    <property type="protein sequence ID" value="XBJ29111.1"/>
    <property type="molecule type" value="Genomic_DNA"/>
</dbReference>
<dbReference type="AlphaFoldDB" id="A0AAU7E6K4"/>
<protein>
    <submittedName>
        <fullName evidence="3">ABC-type transport auxiliary lipoprotein family protein</fullName>
    </submittedName>
</protein>
<organism evidence="3">
    <name type="scientific">Campylobacter sp. CCS1377</name>
    <dbReference type="NCBI Taxonomy" id="3158229"/>
    <lineage>
        <taxon>Bacteria</taxon>
        <taxon>Pseudomonadati</taxon>
        <taxon>Campylobacterota</taxon>
        <taxon>Epsilonproteobacteria</taxon>
        <taxon>Campylobacterales</taxon>
        <taxon>Campylobacteraceae</taxon>
        <taxon>Campylobacter</taxon>
    </lineage>
</organism>
<feature type="signal peptide" evidence="1">
    <location>
        <begin position="1"/>
        <end position="19"/>
    </location>
</feature>
<feature type="chain" id="PRO_5043772729" evidence="1">
    <location>
        <begin position="20"/>
        <end position="200"/>
    </location>
</feature>
<keyword evidence="3" id="KW-0449">Lipoprotein</keyword>
<dbReference type="InterPro" id="IPR005586">
    <property type="entry name" value="ABC_trans_aux"/>
</dbReference>